<comment type="caution">
    <text evidence="2">The sequence shown here is derived from an EMBL/GenBank/DDBJ whole genome shotgun (WGS) entry which is preliminary data.</text>
</comment>
<feature type="domain" description="SLH" evidence="1">
    <location>
        <begin position="71"/>
        <end position="131"/>
    </location>
</feature>
<feature type="domain" description="SLH" evidence="1">
    <location>
        <begin position="196"/>
        <end position="257"/>
    </location>
</feature>
<gene>
    <name evidence="2" type="ORF">HMPREF9372_3496</name>
</gene>
<name>F9DXG5_9BACL</name>
<accession>F9DXG5</accession>
<sequence length="534" mass="59950">MLTLFSSQKNLVNFETISENLRLYTAKYRRQPLFRLSENRKEVDQMKKKIMTALGALLLACSLPLSGTAASKQLFKDVPPTKHFAQAVNELAERNIIGGYPDGTFKPSNSITRGQAAAIIAKMIKLDTDQVKNPNFKDVSTSNGYYKAIAAMAEKGIIGGYTDGRFGPNDPIKRGQMASILVKAFDLPRQYGENPFKDIGWGSNSSHYENILIIYHLGITTGTTSNTFSPNQPITRGQAAKMLKSTEEAKPTNIVTLSADELGWKRFFVMQKELNPEIFDAIHVEGKQGYRDDKIQLIPKKEGKATFIVADKHFFEAENYKKYYVNVKKENGELKLSLEETNDFLPTSVQLDMPYVDPVNEGVFGDREVAENISLTTMDGKKLSDNVTFTTCDHRNVCIDIDAPGQYIATVRLKSGKEVRYGIEAVSKKTHFFYDVKSLREEHTAVYKQGTADDIGEVKIATKGYEQIADITRDVNTNLFTARLTGKKEGTVVIEFEKPVRSEYYQQDGLRVDVKRMGSIWNVVIYSDGFTTDI</sequence>
<feature type="domain" description="SLH" evidence="1">
    <location>
        <begin position="132"/>
        <end position="195"/>
    </location>
</feature>
<dbReference type="InterPro" id="IPR051465">
    <property type="entry name" value="Cell_Envelope_Struct_Comp"/>
</dbReference>
<dbReference type="PROSITE" id="PS51272">
    <property type="entry name" value="SLH"/>
    <property type="match status" value="3"/>
</dbReference>
<dbReference type="Pfam" id="PF00395">
    <property type="entry name" value="SLH"/>
    <property type="match status" value="3"/>
</dbReference>
<dbReference type="HOGENOM" id="CLU_523541_0_0_9"/>
<organism evidence="2 3">
    <name type="scientific">Sporosarcina newyorkensis 2681</name>
    <dbReference type="NCBI Taxonomy" id="1027292"/>
    <lineage>
        <taxon>Bacteria</taxon>
        <taxon>Bacillati</taxon>
        <taxon>Bacillota</taxon>
        <taxon>Bacilli</taxon>
        <taxon>Bacillales</taxon>
        <taxon>Caryophanaceae</taxon>
        <taxon>Sporosarcina</taxon>
    </lineage>
</organism>
<dbReference type="PANTHER" id="PTHR43308:SF5">
    <property type="entry name" value="S-LAYER PROTEIN _ PEPTIDOGLYCAN ENDO-BETA-N-ACETYLGLUCOSAMINIDASE"/>
    <property type="match status" value="1"/>
</dbReference>
<reference evidence="2 3" key="1">
    <citation type="submission" date="2011-04" db="EMBL/GenBank/DDBJ databases">
        <authorList>
            <person name="Muzny D."/>
            <person name="Qin X."/>
            <person name="Deng J."/>
            <person name="Jiang H."/>
            <person name="Liu Y."/>
            <person name="Qu J."/>
            <person name="Song X.-Z."/>
            <person name="Zhang L."/>
            <person name="Thornton R."/>
            <person name="Coyle M."/>
            <person name="Francisco L."/>
            <person name="Jackson L."/>
            <person name="Javaid M."/>
            <person name="Korchina V."/>
            <person name="Kovar C."/>
            <person name="Mata R."/>
            <person name="Mathew T."/>
            <person name="Ngo R."/>
            <person name="Nguyen L."/>
            <person name="Nguyen N."/>
            <person name="Okwuonu G."/>
            <person name="Ongeri F."/>
            <person name="Pham C."/>
            <person name="Simmons D."/>
            <person name="Wilczek-Boney K."/>
            <person name="Hale W."/>
            <person name="Jakkamsetti A."/>
            <person name="Pham P."/>
            <person name="Ruth R."/>
            <person name="San Lucas F."/>
            <person name="Warren J."/>
            <person name="Zhang J."/>
            <person name="Zhao Z."/>
            <person name="Zhou C."/>
            <person name="Zhu D."/>
            <person name="Lee S."/>
            <person name="Bess C."/>
            <person name="Blankenburg K."/>
            <person name="Forbes L."/>
            <person name="Fu Q."/>
            <person name="Gubbala S."/>
            <person name="Hirani K."/>
            <person name="Jayaseelan J.C."/>
            <person name="Lara F."/>
            <person name="Munidasa M."/>
            <person name="Palculict T."/>
            <person name="Patil S."/>
            <person name="Pu L.-L."/>
            <person name="Saada N."/>
            <person name="Tang L."/>
            <person name="Weissenberger G."/>
            <person name="Zhu Y."/>
            <person name="Hemphill L."/>
            <person name="Shang Y."/>
            <person name="Youmans B."/>
            <person name="Ayvaz T."/>
            <person name="Ross M."/>
            <person name="Santibanez J."/>
            <person name="Aqrawi P."/>
            <person name="Gross S."/>
            <person name="Joshi V."/>
            <person name="Fowler G."/>
            <person name="Nazareth L."/>
            <person name="Reid J."/>
            <person name="Worley K."/>
            <person name="Petrosino J."/>
            <person name="Highlander S."/>
            <person name="Gibbs R."/>
        </authorList>
    </citation>
    <scope>NUCLEOTIDE SEQUENCE [LARGE SCALE GENOMIC DNA]</scope>
    <source>
        <strain evidence="2 3">2681</strain>
    </source>
</reference>
<dbReference type="PANTHER" id="PTHR43308">
    <property type="entry name" value="OUTER MEMBRANE PROTEIN ALPHA-RELATED"/>
    <property type="match status" value="1"/>
</dbReference>
<evidence type="ECO:0000313" key="2">
    <source>
        <dbReference type="EMBL" id="EGQ20748.1"/>
    </source>
</evidence>
<protein>
    <submittedName>
        <fullName evidence="2">S-layer family protein domain protein</fullName>
    </submittedName>
</protein>
<evidence type="ECO:0000313" key="3">
    <source>
        <dbReference type="Proteomes" id="UP000005316"/>
    </source>
</evidence>
<dbReference type="InterPro" id="IPR001119">
    <property type="entry name" value="SLH_dom"/>
</dbReference>
<dbReference type="EMBL" id="AFPZ01000108">
    <property type="protein sequence ID" value="EGQ20748.1"/>
    <property type="molecule type" value="Genomic_DNA"/>
</dbReference>
<dbReference type="Proteomes" id="UP000005316">
    <property type="component" value="Unassembled WGS sequence"/>
</dbReference>
<dbReference type="eggNOG" id="COG4632">
    <property type="taxonomic scope" value="Bacteria"/>
</dbReference>
<dbReference type="AlphaFoldDB" id="F9DXG5"/>
<proteinExistence type="predicted"/>
<evidence type="ECO:0000259" key="1">
    <source>
        <dbReference type="PROSITE" id="PS51272"/>
    </source>
</evidence>